<proteinExistence type="predicted"/>
<protein>
    <recommendedName>
        <fullName evidence="3">Ferrous iron transport protein A</fullName>
    </recommendedName>
</protein>
<accession>A0ABM8G7X2</accession>
<gene>
    <name evidence="1" type="ORF">GCM10025866_01850</name>
</gene>
<keyword evidence="2" id="KW-1185">Reference proteome</keyword>
<evidence type="ECO:0000313" key="2">
    <source>
        <dbReference type="Proteomes" id="UP001321498"/>
    </source>
</evidence>
<evidence type="ECO:0000313" key="1">
    <source>
        <dbReference type="EMBL" id="BDZ44276.1"/>
    </source>
</evidence>
<sequence>MRVTSTAVEPDGAYRLEVACDRAAFPNRRALRALGWRLLGEVAEAGSCVLEAPLEDGVELRMLTGMPPRTTDFATHGHTMILAIRAERRHEAGASA</sequence>
<dbReference type="EMBL" id="AP027731">
    <property type="protein sequence ID" value="BDZ44276.1"/>
    <property type="molecule type" value="Genomic_DNA"/>
</dbReference>
<name>A0ABM8G7X2_9MICO</name>
<reference evidence="2" key="1">
    <citation type="journal article" date="2019" name="Int. J. Syst. Evol. Microbiol.">
        <title>The Global Catalogue of Microorganisms (GCM) 10K type strain sequencing project: providing services to taxonomists for standard genome sequencing and annotation.</title>
        <authorList>
            <consortium name="The Broad Institute Genomics Platform"/>
            <consortium name="The Broad Institute Genome Sequencing Center for Infectious Disease"/>
            <person name="Wu L."/>
            <person name="Ma J."/>
        </authorList>
    </citation>
    <scope>NUCLEOTIDE SEQUENCE [LARGE SCALE GENOMIC DNA]</scope>
    <source>
        <strain evidence="2">NBRC 108725</strain>
    </source>
</reference>
<organism evidence="1 2">
    <name type="scientific">Naasia aerilata</name>
    <dbReference type="NCBI Taxonomy" id="1162966"/>
    <lineage>
        <taxon>Bacteria</taxon>
        <taxon>Bacillati</taxon>
        <taxon>Actinomycetota</taxon>
        <taxon>Actinomycetes</taxon>
        <taxon>Micrococcales</taxon>
        <taxon>Microbacteriaceae</taxon>
        <taxon>Naasia</taxon>
    </lineage>
</organism>
<dbReference type="RefSeq" id="WP_286277740.1">
    <property type="nucleotide sequence ID" value="NZ_AP027731.1"/>
</dbReference>
<evidence type="ECO:0008006" key="3">
    <source>
        <dbReference type="Google" id="ProtNLM"/>
    </source>
</evidence>
<dbReference type="Proteomes" id="UP001321498">
    <property type="component" value="Chromosome"/>
</dbReference>